<evidence type="ECO:0000259" key="2">
    <source>
        <dbReference type="Pfam" id="PF06791"/>
    </source>
</evidence>
<gene>
    <name evidence="3" type="ORF">GCM10023209_19420</name>
</gene>
<feature type="domain" description="Bacteriophage tail tape measure N-terminal" evidence="2">
    <location>
        <begin position="19"/>
        <end position="188"/>
    </location>
</feature>
<feature type="transmembrane region" description="Helical" evidence="1">
    <location>
        <begin position="312"/>
        <end position="339"/>
    </location>
</feature>
<keyword evidence="1" id="KW-0812">Transmembrane</keyword>
<keyword evidence="4" id="KW-1185">Reference proteome</keyword>
<dbReference type="RefSeq" id="WP_259550461.1">
    <property type="nucleotide sequence ID" value="NZ_BAABHW010000002.1"/>
</dbReference>
<reference evidence="4" key="1">
    <citation type="journal article" date="2019" name="Int. J. Syst. Evol. Microbiol.">
        <title>The Global Catalogue of Microorganisms (GCM) 10K type strain sequencing project: providing services to taxonomists for standard genome sequencing and annotation.</title>
        <authorList>
            <consortium name="The Broad Institute Genomics Platform"/>
            <consortium name="The Broad Institute Genome Sequencing Center for Infectious Disease"/>
            <person name="Wu L."/>
            <person name="Ma J."/>
        </authorList>
    </citation>
    <scope>NUCLEOTIDE SEQUENCE [LARGE SCALE GENOMIC DNA]</scope>
    <source>
        <strain evidence="4">JCM 18015</strain>
    </source>
</reference>
<comment type="caution">
    <text evidence="3">The sequence shown here is derived from an EMBL/GenBank/DDBJ whole genome shotgun (WGS) entry which is preliminary data.</text>
</comment>
<sequence length="744" mass="76674">MLEALRFSISANNATGPVLRQVLGDLRDVRGMLAGVGDYAVRAGRRMRNIGAGMSAAVTAPLALMGRQAVQLYDTQLRAERQVQQAIASTGGAAGLAAQDLFDLASGLQAVSTFGDEDILQNVTAPLLTFTNVAGDSFERAQAAILDMSALLGTDLQSATMQVGRALNDPVAGLSALSRAGVQFTEEQEAMIRNFAEQNDLAAAQAIILGELETQFGGQAEVLRDLPLGQVTALQNAIGDLKEELGEQIVPFITPLVGRVERAVEWFGTLSDTTRRNIVIFGGLAAATGPILMGLGLMVMSIGAIVPAVAALVPAIGAFIVAAAPLVGTIALIGGLAYLAHEIYENWGGLHEWWSGLWSRVGEVFDGAWASIGEAIGANDPDTLLGKVWSGVGGLFRLWLVDLPQAVGSVFALIADMVAGTYTPGQVIGIVWDGLVGWFEERLGLVPGAFGLMWGKVRAAVSGWATEMAEVGRNVVQGLLDGIQEQAQQSPFLTQRVMGNIIAAARAEFGIQSPSRVFREIGDYVMQGLGLGIAQGTPDAVAAMEAAVDAVGDAGDTMTDRLSGMRSIFTSILGSILSGTATLADAIIAQLNRIGSEAINSGIGLLGDVLFGGTSTGSGGGLLGSLLGGLLGGGGVQPFAKGGVPDGPMLFPMSSGTGLMGEAGLEGILPLARGPSGRLGVEMVAASGAAAAPAQPAAPQTVRLVVEAEEGPMFRPMIRAESATVAVELIGENNDRQAEAARRA</sequence>
<name>A0ABP9L9W3_9RHOB</name>
<organism evidence="3 4">
    <name type="scientific">[Roseibacterium] beibuensis</name>
    <dbReference type="NCBI Taxonomy" id="1193142"/>
    <lineage>
        <taxon>Bacteria</taxon>
        <taxon>Pseudomonadati</taxon>
        <taxon>Pseudomonadota</taxon>
        <taxon>Alphaproteobacteria</taxon>
        <taxon>Rhodobacterales</taxon>
        <taxon>Roseobacteraceae</taxon>
        <taxon>Roseicyclus</taxon>
    </lineage>
</organism>
<accession>A0ABP9L9W3</accession>
<keyword evidence="1" id="KW-1133">Transmembrane helix</keyword>
<dbReference type="InterPro" id="IPR009628">
    <property type="entry name" value="Phage_tape_measure_N"/>
</dbReference>
<keyword evidence="1" id="KW-0472">Membrane</keyword>
<dbReference type="EMBL" id="BAABHW010000002">
    <property type="protein sequence ID" value="GAA5073471.1"/>
    <property type="molecule type" value="Genomic_DNA"/>
</dbReference>
<dbReference type="Proteomes" id="UP001499910">
    <property type="component" value="Unassembled WGS sequence"/>
</dbReference>
<evidence type="ECO:0000313" key="3">
    <source>
        <dbReference type="EMBL" id="GAA5073471.1"/>
    </source>
</evidence>
<protein>
    <recommendedName>
        <fullName evidence="2">Bacteriophage tail tape measure N-terminal domain-containing protein</fullName>
    </recommendedName>
</protein>
<proteinExistence type="predicted"/>
<evidence type="ECO:0000313" key="4">
    <source>
        <dbReference type="Proteomes" id="UP001499910"/>
    </source>
</evidence>
<feature type="transmembrane region" description="Helical" evidence="1">
    <location>
        <begin position="278"/>
        <end position="306"/>
    </location>
</feature>
<evidence type="ECO:0000256" key="1">
    <source>
        <dbReference type="SAM" id="Phobius"/>
    </source>
</evidence>
<dbReference type="Pfam" id="PF06791">
    <property type="entry name" value="TMP_2"/>
    <property type="match status" value="1"/>
</dbReference>